<sequence length="69" mass="7928">MDKLDCSESYGMIFRQDFMAPNAPIISTILPARKKTPVQLPVREVYFVNPSSIIDNEHFVEISSWIIDI</sequence>
<dbReference type="Proteomes" id="UP000266673">
    <property type="component" value="Unassembled WGS sequence"/>
</dbReference>
<protein>
    <submittedName>
        <fullName evidence="1">Uncharacterized protein</fullName>
    </submittedName>
</protein>
<keyword evidence="2" id="KW-1185">Reference proteome</keyword>
<comment type="caution">
    <text evidence="1">The sequence shown here is derived from an EMBL/GenBank/DDBJ whole genome shotgun (WGS) entry which is preliminary data.</text>
</comment>
<evidence type="ECO:0000313" key="2">
    <source>
        <dbReference type="Proteomes" id="UP000266673"/>
    </source>
</evidence>
<reference evidence="1 2" key="1">
    <citation type="submission" date="2018-06" db="EMBL/GenBank/DDBJ databases">
        <title>Comparative genomics reveals the genomic features of Rhizophagus irregularis, R. cerebriforme, R. diaphanum and Gigaspora rosea, and their symbiotic lifestyle signature.</title>
        <authorList>
            <person name="Morin E."/>
            <person name="San Clemente H."/>
            <person name="Chen E.C.H."/>
            <person name="De La Providencia I."/>
            <person name="Hainaut M."/>
            <person name="Kuo A."/>
            <person name="Kohler A."/>
            <person name="Murat C."/>
            <person name="Tang N."/>
            <person name="Roy S."/>
            <person name="Loubradou J."/>
            <person name="Henrissat B."/>
            <person name="Grigoriev I.V."/>
            <person name="Corradi N."/>
            <person name="Roux C."/>
            <person name="Martin F.M."/>
        </authorList>
    </citation>
    <scope>NUCLEOTIDE SEQUENCE [LARGE SCALE GENOMIC DNA]</scope>
    <source>
        <strain evidence="1 2">DAOM 194757</strain>
    </source>
</reference>
<gene>
    <name evidence="1" type="ORF">C2G38_2199800</name>
</gene>
<dbReference type="AlphaFoldDB" id="A0A397UYW4"/>
<proteinExistence type="predicted"/>
<evidence type="ECO:0000313" key="1">
    <source>
        <dbReference type="EMBL" id="RIB12763.1"/>
    </source>
</evidence>
<organism evidence="1 2">
    <name type="scientific">Gigaspora rosea</name>
    <dbReference type="NCBI Taxonomy" id="44941"/>
    <lineage>
        <taxon>Eukaryota</taxon>
        <taxon>Fungi</taxon>
        <taxon>Fungi incertae sedis</taxon>
        <taxon>Mucoromycota</taxon>
        <taxon>Glomeromycotina</taxon>
        <taxon>Glomeromycetes</taxon>
        <taxon>Diversisporales</taxon>
        <taxon>Gigasporaceae</taxon>
        <taxon>Gigaspora</taxon>
    </lineage>
</organism>
<dbReference type="OrthoDB" id="2446953at2759"/>
<dbReference type="EMBL" id="QKWP01000992">
    <property type="protein sequence ID" value="RIB12763.1"/>
    <property type="molecule type" value="Genomic_DNA"/>
</dbReference>
<accession>A0A397UYW4</accession>
<name>A0A397UYW4_9GLOM</name>